<accession>A0A4Y7TIP0</accession>
<feature type="region of interest" description="Disordered" evidence="1">
    <location>
        <begin position="81"/>
        <end position="105"/>
    </location>
</feature>
<evidence type="ECO:0000313" key="2">
    <source>
        <dbReference type="EMBL" id="TEB33422.1"/>
    </source>
</evidence>
<feature type="region of interest" description="Disordered" evidence="1">
    <location>
        <begin position="503"/>
        <end position="534"/>
    </location>
</feature>
<feature type="compositionally biased region" description="Pro residues" evidence="1">
    <location>
        <begin position="311"/>
        <end position="338"/>
    </location>
</feature>
<feature type="region of interest" description="Disordered" evidence="1">
    <location>
        <begin position="200"/>
        <end position="359"/>
    </location>
</feature>
<feature type="compositionally biased region" description="Low complexity" evidence="1">
    <location>
        <begin position="296"/>
        <end position="308"/>
    </location>
</feature>
<organism evidence="2 3">
    <name type="scientific">Coprinellus micaceus</name>
    <name type="common">Glistening ink-cap mushroom</name>
    <name type="synonym">Coprinus micaceus</name>
    <dbReference type="NCBI Taxonomy" id="71717"/>
    <lineage>
        <taxon>Eukaryota</taxon>
        <taxon>Fungi</taxon>
        <taxon>Dikarya</taxon>
        <taxon>Basidiomycota</taxon>
        <taxon>Agaricomycotina</taxon>
        <taxon>Agaricomycetes</taxon>
        <taxon>Agaricomycetidae</taxon>
        <taxon>Agaricales</taxon>
        <taxon>Agaricineae</taxon>
        <taxon>Psathyrellaceae</taxon>
        <taxon>Coprinellus</taxon>
    </lineage>
</organism>
<sequence length="612" mass="65634">MPHPTHPSTSSSGGSANTNVLPEKLIQDSFHSYLRSSLTQAKAERLLDEDLLSSAEADLMITGPALCLFFAALRSTTNPPSVPLPRAKHAGASNPSSGEKNSTLSLPTIPTELSYENCPPAFVSFLRVWAKNVPRIQSLAPEYQHDVARVICGLPPLSQPVDPSINGIAADLRGVAIEISQRRSFQERYGSALQAALDSNVGGKSPNAASGSSGGGANLQPKRASFVPPPVYEPSPPPSPGMPSGNSLSPASPNFPEVRPLRPHRREDYHTHRAQSSAGGSQGSIPSNGAAPIRYSHSANSSISSTASLHPPVPHLPNPFDSHPPPAPITSGPGPIPFHPIGAGSSQGPPRSPSLLNPQTSPAIEFIRETLYASIADQLERHPSLQKQLKADPMRAYFGSVSFAVLDVAMNSVTPPTPTNPHGTVRGVIGKELTLRECPEALRPFFVELVNIGKEAKVIETEDTNLVVKMLAEGEERIPKPRLERVKKMLEFGIGIERDGVRRDSGDSVTIPGRVASEQEKPSRTASERERRDSLQGRAVAFTNRISALALGLTSLRAFKGEAGLCFQGVTEYRVVFISDSRIEEGGSPWTEVTVIYRVCPSMYDLHDLNDL</sequence>
<comment type="caution">
    <text evidence="2">The sequence shown here is derived from an EMBL/GenBank/DDBJ whole genome shotgun (WGS) entry which is preliminary data.</text>
</comment>
<proteinExistence type="predicted"/>
<dbReference type="AlphaFoldDB" id="A0A4Y7TIP0"/>
<dbReference type="EMBL" id="QPFP01000012">
    <property type="protein sequence ID" value="TEB33422.1"/>
    <property type="molecule type" value="Genomic_DNA"/>
</dbReference>
<evidence type="ECO:0000256" key="1">
    <source>
        <dbReference type="SAM" id="MobiDB-lite"/>
    </source>
</evidence>
<feature type="compositionally biased region" description="Polar residues" evidence="1">
    <location>
        <begin position="344"/>
        <end position="359"/>
    </location>
</feature>
<dbReference type="Proteomes" id="UP000298030">
    <property type="component" value="Unassembled WGS sequence"/>
</dbReference>
<dbReference type="OrthoDB" id="3360715at2759"/>
<feature type="compositionally biased region" description="Pro residues" evidence="1">
    <location>
        <begin position="227"/>
        <end position="241"/>
    </location>
</feature>
<feature type="compositionally biased region" description="Basic and acidic residues" evidence="1">
    <location>
        <begin position="517"/>
        <end position="534"/>
    </location>
</feature>
<reference evidence="2 3" key="1">
    <citation type="journal article" date="2019" name="Nat. Ecol. Evol.">
        <title>Megaphylogeny resolves global patterns of mushroom evolution.</title>
        <authorList>
            <person name="Varga T."/>
            <person name="Krizsan K."/>
            <person name="Foldi C."/>
            <person name="Dima B."/>
            <person name="Sanchez-Garcia M."/>
            <person name="Sanchez-Ramirez S."/>
            <person name="Szollosi G.J."/>
            <person name="Szarkandi J.G."/>
            <person name="Papp V."/>
            <person name="Albert L."/>
            <person name="Andreopoulos W."/>
            <person name="Angelini C."/>
            <person name="Antonin V."/>
            <person name="Barry K.W."/>
            <person name="Bougher N.L."/>
            <person name="Buchanan P."/>
            <person name="Buyck B."/>
            <person name="Bense V."/>
            <person name="Catcheside P."/>
            <person name="Chovatia M."/>
            <person name="Cooper J."/>
            <person name="Damon W."/>
            <person name="Desjardin D."/>
            <person name="Finy P."/>
            <person name="Geml J."/>
            <person name="Haridas S."/>
            <person name="Hughes K."/>
            <person name="Justo A."/>
            <person name="Karasinski D."/>
            <person name="Kautmanova I."/>
            <person name="Kiss B."/>
            <person name="Kocsube S."/>
            <person name="Kotiranta H."/>
            <person name="LaButti K.M."/>
            <person name="Lechner B.E."/>
            <person name="Liimatainen K."/>
            <person name="Lipzen A."/>
            <person name="Lukacs Z."/>
            <person name="Mihaltcheva S."/>
            <person name="Morgado L.N."/>
            <person name="Niskanen T."/>
            <person name="Noordeloos M.E."/>
            <person name="Ohm R.A."/>
            <person name="Ortiz-Santana B."/>
            <person name="Ovrebo C."/>
            <person name="Racz N."/>
            <person name="Riley R."/>
            <person name="Savchenko A."/>
            <person name="Shiryaev A."/>
            <person name="Soop K."/>
            <person name="Spirin V."/>
            <person name="Szebenyi C."/>
            <person name="Tomsovsky M."/>
            <person name="Tulloss R.E."/>
            <person name="Uehling J."/>
            <person name="Grigoriev I.V."/>
            <person name="Vagvolgyi C."/>
            <person name="Papp T."/>
            <person name="Martin F.M."/>
            <person name="Miettinen O."/>
            <person name="Hibbett D.S."/>
            <person name="Nagy L.G."/>
        </authorList>
    </citation>
    <scope>NUCLEOTIDE SEQUENCE [LARGE SCALE GENOMIC DNA]</scope>
    <source>
        <strain evidence="2 3">FP101781</strain>
    </source>
</reference>
<feature type="compositionally biased region" description="Polar residues" evidence="1">
    <location>
        <begin position="93"/>
        <end position="105"/>
    </location>
</feature>
<name>A0A4Y7TIP0_COPMI</name>
<protein>
    <submittedName>
        <fullName evidence="2">Uncharacterized protein</fullName>
    </submittedName>
</protein>
<evidence type="ECO:0000313" key="3">
    <source>
        <dbReference type="Proteomes" id="UP000298030"/>
    </source>
</evidence>
<gene>
    <name evidence="2" type="ORF">FA13DRAFT_1812620</name>
</gene>
<keyword evidence="3" id="KW-1185">Reference proteome</keyword>
<dbReference type="STRING" id="71717.A0A4Y7TIP0"/>